<keyword evidence="10 13" id="KW-0472">Membrane</keyword>
<dbReference type="GO" id="GO:0034220">
    <property type="term" value="P:monoatomic ion transmembrane transport"/>
    <property type="evidence" value="ECO:0007669"/>
    <property type="project" value="UniProtKB-KW"/>
</dbReference>
<dbReference type="InterPro" id="IPR051432">
    <property type="entry name" value="KCNMA1_auxiliary"/>
</dbReference>
<evidence type="ECO:0000256" key="7">
    <source>
        <dbReference type="ARBA" id="ARBA00022737"/>
    </source>
</evidence>
<keyword evidence="8 13" id="KW-1133">Transmembrane helix</keyword>
<evidence type="ECO:0000256" key="13">
    <source>
        <dbReference type="SAM" id="Phobius"/>
    </source>
</evidence>
<keyword evidence="5 13" id="KW-0812">Transmembrane</keyword>
<evidence type="ECO:0000256" key="10">
    <source>
        <dbReference type="ARBA" id="ARBA00023136"/>
    </source>
</evidence>
<keyword evidence="2" id="KW-0813">Transport</keyword>
<dbReference type="EMBL" id="GIIL01007051">
    <property type="protein sequence ID" value="NOV50777.1"/>
    <property type="molecule type" value="Transcribed_RNA"/>
</dbReference>
<feature type="signal peptide" evidence="14">
    <location>
        <begin position="1"/>
        <end position="19"/>
    </location>
</feature>
<evidence type="ECO:0000256" key="9">
    <source>
        <dbReference type="ARBA" id="ARBA00023065"/>
    </source>
</evidence>
<feature type="chain" id="PRO_5026827394" evidence="14">
    <location>
        <begin position="20"/>
        <end position="463"/>
    </location>
</feature>
<evidence type="ECO:0000256" key="11">
    <source>
        <dbReference type="ARBA" id="ARBA00023157"/>
    </source>
</evidence>
<dbReference type="SUPFAM" id="SSF52058">
    <property type="entry name" value="L domain-like"/>
    <property type="match status" value="1"/>
</dbReference>
<protein>
    <submittedName>
        <fullName evidence="15">Putative leucine-rich repeat neuronal protein 1</fullName>
    </submittedName>
</protein>
<dbReference type="Gene3D" id="3.80.10.10">
    <property type="entry name" value="Ribonuclease Inhibitor"/>
    <property type="match status" value="2"/>
</dbReference>
<dbReference type="InterPro" id="IPR032675">
    <property type="entry name" value="LRR_dom_sf"/>
</dbReference>
<evidence type="ECO:0000256" key="5">
    <source>
        <dbReference type="ARBA" id="ARBA00022692"/>
    </source>
</evidence>
<dbReference type="AlphaFoldDB" id="A0A6M2E1N8"/>
<keyword evidence="6 14" id="KW-0732">Signal</keyword>
<dbReference type="SMART" id="SM00369">
    <property type="entry name" value="LRR_TYP"/>
    <property type="match status" value="3"/>
</dbReference>
<reference evidence="15" key="1">
    <citation type="submission" date="2020-03" db="EMBL/GenBank/DDBJ databases">
        <title>Transcriptomic Profiling of the Digestive Tract of the Rat Flea, Xenopsylla cheopis, Following Blood Feeding and Infection with Yersinia pestis.</title>
        <authorList>
            <person name="Bland D.M."/>
            <person name="Martens C.A."/>
            <person name="Virtaneva K."/>
            <person name="Kanakabandi K."/>
            <person name="Long D."/>
            <person name="Rosenke R."/>
            <person name="Saturday G.A."/>
            <person name="Hoyt F.H."/>
            <person name="Bruno D.P."/>
            <person name="Ribeiro J.M.C."/>
            <person name="Hinnebusch J."/>
        </authorList>
    </citation>
    <scope>NUCLEOTIDE SEQUENCE</scope>
</reference>
<dbReference type="Pfam" id="PF13855">
    <property type="entry name" value="LRR_8"/>
    <property type="match status" value="2"/>
</dbReference>
<name>A0A6M2E1N8_XENCH</name>
<dbReference type="InterPro" id="IPR001611">
    <property type="entry name" value="Leu-rich_rpt"/>
</dbReference>
<dbReference type="PANTHER" id="PTHR46473">
    <property type="entry name" value="GH08155P"/>
    <property type="match status" value="1"/>
</dbReference>
<dbReference type="GO" id="GO:0005886">
    <property type="term" value="C:plasma membrane"/>
    <property type="evidence" value="ECO:0007669"/>
    <property type="project" value="UniProtKB-SubCell"/>
</dbReference>
<keyword evidence="7" id="KW-0677">Repeat</keyword>
<comment type="subcellular location">
    <subcellularLocation>
        <location evidence="1">Cell membrane</location>
        <topology evidence="1">Single-pass membrane protein</topology>
    </subcellularLocation>
</comment>
<keyword evidence="9" id="KW-0406">Ion transport</keyword>
<proteinExistence type="predicted"/>
<keyword evidence="11" id="KW-1015">Disulfide bond</keyword>
<evidence type="ECO:0000256" key="12">
    <source>
        <dbReference type="ARBA" id="ARBA00023303"/>
    </source>
</evidence>
<organism evidence="15">
    <name type="scientific">Xenopsylla cheopis</name>
    <name type="common">Oriental rat flea</name>
    <name type="synonym">Pulex cheopis</name>
    <dbReference type="NCBI Taxonomy" id="163159"/>
    <lineage>
        <taxon>Eukaryota</taxon>
        <taxon>Metazoa</taxon>
        <taxon>Ecdysozoa</taxon>
        <taxon>Arthropoda</taxon>
        <taxon>Hexapoda</taxon>
        <taxon>Insecta</taxon>
        <taxon>Pterygota</taxon>
        <taxon>Neoptera</taxon>
        <taxon>Endopterygota</taxon>
        <taxon>Siphonaptera</taxon>
        <taxon>Pulicidae</taxon>
        <taxon>Xenopsyllinae</taxon>
        <taxon>Xenopsylla</taxon>
    </lineage>
</organism>
<dbReference type="PANTHER" id="PTHR46473:SF10">
    <property type="entry name" value="LD45603P-RELATED"/>
    <property type="match status" value="1"/>
</dbReference>
<accession>A0A6M2E1N8</accession>
<evidence type="ECO:0000313" key="15">
    <source>
        <dbReference type="EMBL" id="NOV50777.1"/>
    </source>
</evidence>
<keyword evidence="12" id="KW-0407">Ion channel</keyword>
<evidence type="ECO:0000256" key="3">
    <source>
        <dbReference type="ARBA" id="ARBA00022475"/>
    </source>
</evidence>
<dbReference type="PROSITE" id="PS51450">
    <property type="entry name" value="LRR"/>
    <property type="match status" value="2"/>
</dbReference>
<evidence type="ECO:0000256" key="6">
    <source>
        <dbReference type="ARBA" id="ARBA00022729"/>
    </source>
</evidence>
<dbReference type="InterPro" id="IPR003591">
    <property type="entry name" value="Leu-rich_rpt_typical-subtyp"/>
</dbReference>
<keyword evidence="3" id="KW-1003">Cell membrane</keyword>
<evidence type="ECO:0000256" key="2">
    <source>
        <dbReference type="ARBA" id="ARBA00022448"/>
    </source>
</evidence>
<evidence type="ECO:0000256" key="14">
    <source>
        <dbReference type="SAM" id="SignalP"/>
    </source>
</evidence>
<keyword evidence="4" id="KW-0433">Leucine-rich repeat</keyword>
<feature type="transmembrane region" description="Helical" evidence="13">
    <location>
        <begin position="402"/>
        <end position="424"/>
    </location>
</feature>
<sequence>MHWLILYALFSVFFQVSESLSSICLKCECYLDTTQTIWIVSPVFVMCDNHQHITFNNNLVLPLRASRAIMTNMKLQNVPDKTFLNRSSLHYLDLSQNFITTIPEGSFALLTGLKHLDLSKNLISRIYSDSFQNAINLQTLLLSQNELVVLPHRFGDKILFVETLDISFNPLGSYFESDGHFLHPQTVSDVSKLLSLNLDGIGLRIQEKTNKFSLQGARNLQNLTMRDNAMETMPNLPRFLQHIDISRTGIRKIDQTTFPYLQRLQELLIEDALNLTEVDAHTFGGFPELRVLSFDGCRKLGKFNPLAFGRDVISSKLDVLTMSGTYLSSLDIRLQPLLQNLTIFDISGAPWYCNCSAAWLIPLVSHSLHCAAPSSVQGSPLSKLEPGDLLCAPEGPYANTNIAVAAILAFGSIFLSIVAIWLFCEGAKLSRRVFLQKLPGSPAAGSPYGRITVEPNNAEQIRV</sequence>
<evidence type="ECO:0000256" key="8">
    <source>
        <dbReference type="ARBA" id="ARBA00022989"/>
    </source>
</evidence>
<evidence type="ECO:0000256" key="1">
    <source>
        <dbReference type="ARBA" id="ARBA00004162"/>
    </source>
</evidence>
<evidence type="ECO:0000256" key="4">
    <source>
        <dbReference type="ARBA" id="ARBA00022614"/>
    </source>
</evidence>